<feature type="domain" description="NADP-dependent oxidoreductase" evidence="2">
    <location>
        <begin position="37"/>
        <end position="346"/>
    </location>
</feature>
<accession>A0A927N2R4</accession>
<dbReference type="PANTHER" id="PTHR43364:SF4">
    <property type="entry name" value="NAD(P)-LINKED OXIDOREDUCTASE SUPERFAMILY PROTEIN"/>
    <property type="match status" value="1"/>
</dbReference>
<organism evidence="3 4">
    <name type="scientific">Actinopolymorpha pittospori</name>
    <dbReference type="NCBI Taxonomy" id="648752"/>
    <lineage>
        <taxon>Bacteria</taxon>
        <taxon>Bacillati</taxon>
        <taxon>Actinomycetota</taxon>
        <taxon>Actinomycetes</taxon>
        <taxon>Propionibacteriales</taxon>
        <taxon>Actinopolymorphaceae</taxon>
        <taxon>Actinopolymorpha</taxon>
    </lineage>
</organism>
<dbReference type="InterPro" id="IPR036812">
    <property type="entry name" value="NAD(P)_OxRdtase_dom_sf"/>
</dbReference>
<dbReference type="Gene3D" id="3.20.20.100">
    <property type="entry name" value="NADP-dependent oxidoreductase domain"/>
    <property type="match status" value="1"/>
</dbReference>
<dbReference type="InterPro" id="IPR050523">
    <property type="entry name" value="AKR_Detox_Biosynth"/>
</dbReference>
<gene>
    <name evidence="3" type="ORF">HEB94_007912</name>
</gene>
<keyword evidence="4" id="KW-1185">Reference proteome</keyword>
<proteinExistence type="predicted"/>
<dbReference type="RefSeq" id="WP_192754333.1">
    <property type="nucleotide sequence ID" value="NZ_BAABJL010000042.1"/>
</dbReference>
<keyword evidence="1" id="KW-0560">Oxidoreductase</keyword>
<dbReference type="Pfam" id="PF00248">
    <property type="entry name" value="Aldo_ket_red"/>
    <property type="match status" value="1"/>
</dbReference>
<protein>
    <submittedName>
        <fullName evidence="3">Aryl-alcohol dehydrogenase-like predicted oxidoreductase</fullName>
    </submittedName>
</protein>
<name>A0A927N2R4_9ACTN</name>
<dbReference type="Proteomes" id="UP000638648">
    <property type="component" value="Unassembled WGS sequence"/>
</dbReference>
<dbReference type="GO" id="GO:0016491">
    <property type="term" value="F:oxidoreductase activity"/>
    <property type="evidence" value="ECO:0007669"/>
    <property type="project" value="UniProtKB-KW"/>
</dbReference>
<sequence length="349" mass="38278">MDHLTPRPDLYDVPYQAEDFRGMPYRQVGASGLRASAIGLGTWKFGYPHTGDGARVDERTAFAIFDRAVELGVTFWDTANRYNNGSGNSERLIGRWLRANPDQRRDIVLATKAHGGMDGATPNHSGLSRGNIVDAVHASLARLQLDHVDVLYFHRFDPTVPIEESLETIEDLVREGLIRYFAVSNFTRDQLASYLEVQGGLSRRCRPVAVQNRFDPLNREPDDYVGTLAYCAAQGIAYVPYSPLAGGLLTRRYLDPSGAGAGDRLHDEGRLESVATEEKLAGVRRLLKLAEAWEVEVSQLALAYLLTLPGMGPQIPSSSTVAQLESNAAAGRIRLDEQQIAEVEAALAG</sequence>
<reference evidence="3" key="1">
    <citation type="submission" date="2020-10" db="EMBL/GenBank/DDBJ databases">
        <title>Sequencing the genomes of 1000 actinobacteria strains.</title>
        <authorList>
            <person name="Klenk H.-P."/>
        </authorList>
    </citation>
    <scope>NUCLEOTIDE SEQUENCE</scope>
    <source>
        <strain evidence="3">DSM 45354</strain>
    </source>
</reference>
<evidence type="ECO:0000313" key="3">
    <source>
        <dbReference type="EMBL" id="MBE1611064.1"/>
    </source>
</evidence>
<comment type="caution">
    <text evidence="3">The sequence shown here is derived from an EMBL/GenBank/DDBJ whole genome shotgun (WGS) entry which is preliminary data.</text>
</comment>
<dbReference type="AlphaFoldDB" id="A0A927N2R4"/>
<evidence type="ECO:0000259" key="2">
    <source>
        <dbReference type="Pfam" id="PF00248"/>
    </source>
</evidence>
<dbReference type="EMBL" id="JADBEM010000001">
    <property type="protein sequence ID" value="MBE1611064.1"/>
    <property type="molecule type" value="Genomic_DNA"/>
</dbReference>
<evidence type="ECO:0000256" key="1">
    <source>
        <dbReference type="ARBA" id="ARBA00023002"/>
    </source>
</evidence>
<dbReference type="PANTHER" id="PTHR43364">
    <property type="entry name" value="NADH-SPECIFIC METHYLGLYOXAL REDUCTASE-RELATED"/>
    <property type="match status" value="1"/>
</dbReference>
<dbReference type="SUPFAM" id="SSF51430">
    <property type="entry name" value="NAD(P)-linked oxidoreductase"/>
    <property type="match status" value="1"/>
</dbReference>
<dbReference type="InterPro" id="IPR023210">
    <property type="entry name" value="NADP_OxRdtase_dom"/>
</dbReference>
<evidence type="ECO:0000313" key="4">
    <source>
        <dbReference type="Proteomes" id="UP000638648"/>
    </source>
</evidence>